<keyword evidence="1 2" id="KW-0732">Signal</keyword>
<dbReference type="STRING" id="105231.A0A1Y1HJN9"/>
<accession>A0A1Y1HJN9</accession>
<dbReference type="InterPro" id="IPR015202">
    <property type="entry name" value="GO-like_E_set"/>
</dbReference>
<dbReference type="Gene3D" id="2.60.40.10">
    <property type="entry name" value="Immunoglobulins"/>
    <property type="match status" value="1"/>
</dbReference>
<evidence type="ECO:0000259" key="4">
    <source>
        <dbReference type="Pfam" id="PF09118"/>
    </source>
</evidence>
<dbReference type="SUPFAM" id="SSF81296">
    <property type="entry name" value="E set domains"/>
    <property type="match status" value="1"/>
</dbReference>
<dbReference type="Pfam" id="PF07250">
    <property type="entry name" value="Glyoxal_oxid_N"/>
    <property type="match status" value="2"/>
</dbReference>
<evidence type="ECO:0000313" key="5">
    <source>
        <dbReference type="EMBL" id="GAQ77762.1"/>
    </source>
</evidence>
<evidence type="ECO:0000259" key="3">
    <source>
        <dbReference type="Pfam" id="PF07250"/>
    </source>
</evidence>
<dbReference type="EMBL" id="DF236952">
    <property type="protein sequence ID" value="GAQ77762.1"/>
    <property type="molecule type" value="Genomic_DNA"/>
</dbReference>
<dbReference type="OMA" id="PDPVWEM"/>
<dbReference type="Pfam" id="PF09118">
    <property type="entry name" value="GO-like_E_set"/>
    <property type="match status" value="1"/>
</dbReference>
<name>A0A1Y1HJN9_KLENI</name>
<dbReference type="InterPro" id="IPR013783">
    <property type="entry name" value="Ig-like_fold"/>
</dbReference>
<proteinExistence type="predicted"/>
<gene>
    <name evidence="5" type="ORF">KFL_000030400</name>
</gene>
<dbReference type="CDD" id="cd02851">
    <property type="entry name" value="E_set_GO_C"/>
    <property type="match status" value="1"/>
</dbReference>
<reference evidence="5 6" key="1">
    <citation type="journal article" date="2014" name="Nat. Commun.">
        <title>Klebsormidium flaccidum genome reveals primary factors for plant terrestrial adaptation.</title>
        <authorList>
            <person name="Hori K."/>
            <person name="Maruyama F."/>
            <person name="Fujisawa T."/>
            <person name="Togashi T."/>
            <person name="Yamamoto N."/>
            <person name="Seo M."/>
            <person name="Sato S."/>
            <person name="Yamada T."/>
            <person name="Mori H."/>
            <person name="Tajima N."/>
            <person name="Moriyama T."/>
            <person name="Ikeuchi M."/>
            <person name="Watanabe M."/>
            <person name="Wada H."/>
            <person name="Kobayashi K."/>
            <person name="Saito M."/>
            <person name="Masuda T."/>
            <person name="Sasaki-Sekimoto Y."/>
            <person name="Mashiguchi K."/>
            <person name="Awai K."/>
            <person name="Shimojima M."/>
            <person name="Masuda S."/>
            <person name="Iwai M."/>
            <person name="Nobusawa T."/>
            <person name="Narise T."/>
            <person name="Kondo S."/>
            <person name="Saito H."/>
            <person name="Sato R."/>
            <person name="Murakawa M."/>
            <person name="Ihara Y."/>
            <person name="Oshima-Yamada Y."/>
            <person name="Ohtaka K."/>
            <person name="Satoh M."/>
            <person name="Sonobe K."/>
            <person name="Ishii M."/>
            <person name="Ohtani R."/>
            <person name="Kanamori-Sato M."/>
            <person name="Honoki R."/>
            <person name="Miyazaki D."/>
            <person name="Mochizuki H."/>
            <person name="Umetsu J."/>
            <person name="Higashi K."/>
            <person name="Shibata D."/>
            <person name="Kamiya Y."/>
            <person name="Sato N."/>
            <person name="Nakamura Y."/>
            <person name="Tabata S."/>
            <person name="Ida S."/>
            <person name="Kurokawa K."/>
            <person name="Ohta H."/>
        </authorList>
    </citation>
    <scope>NUCLEOTIDE SEQUENCE [LARGE SCALE GENOMIC DNA]</scope>
    <source>
        <strain evidence="5 6">NIES-2285</strain>
    </source>
</reference>
<dbReference type="SUPFAM" id="SSF50965">
    <property type="entry name" value="Galactose oxidase, central domain"/>
    <property type="match status" value="1"/>
</dbReference>
<feature type="domain" description="Glyoxal oxidase N-terminal" evidence="3">
    <location>
        <begin position="94"/>
        <end position="384"/>
    </location>
</feature>
<dbReference type="InterPro" id="IPR011043">
    <property type="entry name" value="Gal_Oxase/kelch_b-propeller"/>
</dbReference>
<feature type="domain" description="Galactose oxidase-like Early set" evidence="4">
    <location>
        <begin position="532"/>
        <end position="636"/>
    </location>
</feature>
<keyword evidence="6" id="KW-1185">Reference proteome</keyword>
<dbReference type="InterPro" id="IPR014756">
    <property type="entry name" value="Ig_E-set"/>
</dbReference>
<evidence type="ECO:0000256" key="1">
    <source>
        <dbReference type="ARBA" id="ARBA00022729"/>
    </source>
</evidence>
<feature type="chain" id="PRO_5012711159" evidence="2">
    <location>
        <begin position="34"/>
        <end position="638"/>
    </location>
</feature>
<protein>
    <submittedName>
        <fullName evidence="5">Galactose oxidase-related protein</fullName>
    </submittedName>
</protein>
<evidence type="ECO:0000256" key="2">
    <source>
        <dbReference type="SAM" id="SignalP"/>
    </source>
</evidence>
<feature type="domain" description="Glyoxal oxidase N-terminal" evidence="3">
    <location>
        <begin position="410"/>
        <end position="523"/>
    </location>
</feature>
<feature type="signal peptide" evidence="2">
    <location>
        <begin position="1"/>
        <end position="33"/>
    </location>
</feature>
<dbReference type="Gene3D" id="2.130.10.80">
    <property type="entry name" value="Galactose oxidase/kelch, beta-propeller"/>
    <property type="match status" value="2"/>
</dbReference>
<dbReference type="AlphaFoldDB" id="A0A1Y1HJN9"/>
<dbReference type="PANTHER" id="PTHR32208:SF21">
    <property type="entry name" value="LOW QUALITY PROTEIN: ALDEHYDE OXIDASE GLOX-LIKE"/>
    <property type="match status" value="1"/>
</dbReference>
<dbReference type="Proteomes" id="UP000054558">
    <property type="component" value="Unassembled WGS sequence"/>
</dbReference>
<dbReference type="PANTHER" id="PTHR32208">
    <property type="entry name" value="SECRETED PROTEIN-RELATED"/>
    <property type="match status" value="1"/>
</dbReference>
<dbReference type="InterPro" id="IPR009880">
    <property type="entry name" value="Glyoxal_oxidase_N"/>
</dbReference>
<sequence>MAGRKRSFASPFFTLLPTSLTALCLFCFPSSSALPLPPSTDSRVSPAINPSGAYDPDASGVSTGYNTTKPGGVWTVVTTKSGVSGVHWVITPIVNTLVMIDRSDKNNSYLTLPDGRPSVACAHDLANPAAAPRALDVIYNAFCSGGLFWPNGTLVVQGGYQETSGSDIGYNAVRNLDPCPANGTCDFYEYKGVTLLAKRWYPTAHIMPEGDRLILIGGSTQGFIFLIDDEESNSATYEFHPRTKPADMKLRPMPLLTRASPAVLYPFLHLMPNGYFFVMANTQAVLFNFDTGDEILLPDIPGKICRSYPWAGSSVLLPLSSANNYTHEILVCGGSPFDNDMSRDKKASDSCGRIRPLDANPQWEMETMPDARIMPDLIMTANGQASGFEEWAVVYPGITEASTGVGSLERVVIVNGARQGRAGNSNGTSFAHNPVLTPALYNPRAPNGTRFTNLNPTTIGRLYHSLATLGPDGAILIGGSAPYDCCPGCGPTCYESYGYTCTNAPNADCYPSEYTIERFFPPYFFNSAVPQPVISSAPAGIAYGQAFKVVFRVRSGLTAPAVRAAIVNPGFGTHSQHMGHRFVWLDIDYANLTYSKSTGDVTASVTAPPSNLIAPPGYYYLFCHESNIPSKSVWVQLT</sequence>
<organism evidence="5 6">
    <name type="scientific">Klebsormidium nitens</name>
    <name type="common">Green alga</name>
    <name type="synonym">Ulothrix nitens</name>
    <dbReference type="NCBI Taxonomy" id="105231"/>
    <lineage>
        <taxon>Eukaryota</taxon>
        <taxon>Viridiplantae</taxon>
        <taxon>Streptophyta</taxon>
        <taxon>Klebsormidiophyceae</taxon>
        <taxon>Klebsormidiales</taxon>
        <taxon>Klebsormidiaceae</taxon>
        <taxon>Klebsormidium</taxon>
    </lineage>
</organism>
<evidence type="ECO:0000313" key="6">
    <source>
        <dbReference type="Proteomes" id="UP000054558"/>
    </source>
</evidence>
<dbReference type="OrthoDB" id="2019572at2759"/>
<dbReference type="InterPro" id="IPR037293">
    <property type="entry name" value="Gal_Oxidase_central_sf"/>
</dbReference>